<accession>A0ACC2NXW4</accession>
<keyword evidence="2" id="KW-1185">Reference proteome</keyword>
<comment type="caution">
    <text evidence="1">The sequence shown here is derived from an EMBL/GenBank/DDBJ whole genome shotgun (WGS) entry which is preliminary data.</text>
</comment>
<sequence length="693" mass="80536">MGIAGLTTFVNEYAEHFLKDYKLYKCPLIIDGFSILHRLYTDSGCDYLFGGDYTKFADFVDKFFMILSQCQVVPIVIFDGGWEDEKICTIYNRLKENIERSYDPKLLKKHQILPMLANQVLRFVARKRGAHLIQTMFEADGHIAAVAKVLNCPVLSSDSDFYIYGSDYIPYETLKHLILYSQEVGNCYIQCKIFKTEHWLELFPRMEKRNLPLIAALLGNDEIDPIIFDRFFLTLKVSKQLFQKFKERKSLLVVEGTLNWLQDQSINSSVIEILSKIELEKHLFVKKAIEKIMNGYILPPTTIDEIFRLLPQEINSLRQKIDVEPYKFCHLNCSIEYVRELIDEDSTYFNECSPLFRNAAASEGSRRVSFPITNHDPFPEWFCDRYMKAQMASDFINILLRQTIMIGICIEDFSLPPPITICFKIIGVIYKFLGNRLNNHGDLKCISRGEGADCRKVKINIVPPPNCILPCEIPLLEDLNKLDFSMKKQIFSATLGVDENLNNFPAPWRMFIAAIKYWKSESSLVTRYHMYALVMSMVFNIVHKYIKCPIELHRTLLAKQNFNHSNSLPEKAILNSIDSLDIDDCLTVERKFIAKARPSNNGKMDRRVIHVFSIFQTCLKNIQYLNALLDFPLSVDMNLAEFFNGVVVYNIFHELKTRRDLNDYIQDFFWKSSSVLELFSLVMAEILYLLQMK</sequence>
<proteinExistence type="predicted"/>
<gene>
    <name evidence="1" type="ORF">QAD02_011232</name>
</gene>
<dbReference type="EMBL" id="CM056742">
    <property type="protein sequence ID" value="KAJ8675446.1"/>
    <property type="molecule type" value="Genomic_DNA"/>
</dbReference>
<evidence type="ECO:0000313" key="2">
    <source>
        <dbReference type="Proteomes" id="UP001239111"/>
    </source>
</evidence>
<evidence type="ECO:0000313" key="1">
    <source>
        <dbReference type="EMBL" id="KAJ8675446.1"/>
    </source>
</evidence>
<reference evidence="1" key="1">
    <citation type="submission" date="2023-04" db="EMBL/GenBank/DDBJ databases">
        <title>A chromosome-level genome assembly of the parasitoid wasp Eretmocerus hayati.</title>
        <authorList>
            <person name="Zhong Y."/>
            <person name="Liu S."/>
            <person name="Liu Y."/>
        </authorList>
    </citation>
    <scope>NUCLEOTIDE SEQUENCE</scope>
    <source>
        <strain evidence="1">ZJU_SS_LIU_2023</strain>
    </source>
</reference>
<organism evidence="1 2">
    <name type="scientific">Eretmocerus hayati</name>
    <dbReference type="NCBI Taxonomy" id="131215"/>
    <lineage>
        <taxon>Eukaryota</taxon>
        <taxon>Metazoa</taxon>
        <taxon>Ecdysozoa</taxon>
        <taxon>Arthropoda</taxon>
        <taxon>Hexapoda</taxon>
        <taxon>Insecta</taxon>
        <taxon>Pterygota</taxon>
        <taxon>Neoptera</taxon>
        <taxon>Endopterygota</taxon>
        <taxon>Hymenoptera</taxon>
        <taxon>Apocrita</taxon>
        <taxon>Proctotrupomorpha</taxon>
        <taxon>Chalcidoidea</taxon>
        <taxon>Aphelinidae</taxon>
        <taxon>Aphelininae</taxon>
        <taxon>Eretmocerus</taxon>
    </lineage>
</organism>
<protein>
    <submittedName>
        <fullName evidence="1">Uncharacterized protein</fullName>
    </submittedName>
</protein>
<dbReference type="Proteomes" id="UP001239111">
    <property type="component" value="Chromosome 2"/>
</dbReference>
<name>A0ACC2NXW4_9HYME</name>